<feature type="transmembrane region" description="Helical" evidence="1">
    <location>
        <begin position="162"/>
        <end position="182"/>
    </location>
</feature>
<evidence type="ECO:0000313" key="2">
    <source>
        <dbReference type="EMBL" id="MPM10308.1"/>
    </source>
</evidence>
<feature type="transmembrane region" description="Helical" evidence="1">
    <location>
        <begin position="6"/>
        <end position="28"/>
    </location>
</feature>
<dbReference type="InterPro" id="IPR021552">
    <property type="entry name" value="ArsP_2"/>
</dbReference>
<keyword evidence="1" id="KW-1133">Transmembrane helix</keyword>
<comment type="caution">
    <text evidence="2">The sequence shown here is derived from an EMBL/GenBank/DDBJ whole genome shotgun (WGS) entry which is preliminary data.</text>
</comment>
<reference evidence="2" key="1">
    <citation type="submission" date="2019-08" db="EMBL/GenBank/DDBJ databases">
        <authorList>
            <person name="Kucharzyk K."/>
            <person name="Murdoch R.W."/>
            <person name="Higgins S."/>
            <person name="Loffler F."/>
        </authorList>
    </citation>
    <scope>NUCLEOTIDE SEQUENCE</scope>
</reference>
<keyword evidence="1" id="KW-0472">Membrane</keyword>
<dbReference type="Pfam" id="PF11449">
    <property type="entry name" value="ArsP_2"/>
    <property type="match status" value="1"/>
</dbReference>
<feature type="transmembrane region" description="Helical" evidence="1">
    <location>
        <begin position="240"/>
        <end position="258"/>
    </location>
</feature>
<evidence type="ECO:0000256" key="1">
    <source>
        <dbReference type="SAM" id="Phobius"/>
    </source>
</evidence>
<feature type="transmembrane region" description="Helical" evidence="1">
    <location>
        <begin position="48"/>
        <end position="70"/>
    </location>
</feature>
<feature type="transmembrane region" description="Helical" evidence="1">
    <location>
        <begin position="331"/>
        <end position="353"/>
    </location>
</feature>
<sequence length="355" mass="39658">MELILSLLHTALTLTGIVLVMMLLIEFFNVRSQGKWLHRMQKNVTGQIMLGTVMGLLPGCFGTFFIVSLFTHGNVGFGALIAALIATSGDEAFLMFSMFPVKAILIHVVLAVVAIVAGFAVHYIFRRKTIMAREMHFEIHNHDHEAEREKTSVRSNLKNITFQRAILIFGLALIIVNLIFGSEMHGHGDGAESEMKHFHFEEYINYIFAGLAFLTLLASFRLPDHFINEHLWGHVIRKHFLKVFLWTFGALIIIEFALPELNAEMWMKENPITLLLIACLIGIIPESGPHMVFVTMFAGGYIPLGVLIGSSIVQDGHGALPLLAESQRSFLLAKFINVVAGFIVGYMFILFGIGF</sequence>
<feature type="transmembrane region" description="Helical" evidence="1">
    <location>
        <begin position="103"/>
        <end position="125"/>
    </location>
</feature>
<feature type="transmembrane region" description="Helical" evidence="1">
    <location>
        <begin position="203"/>
        <end position="220"/>
    </location>
</feature>
<name>A0A644X3E0_9ZZZZ</name>
<proteinExistence type="predicted"/>
<dbReference type="AlphaFoldDB" id="A0A644X3E0"/>
<organism evidence="2">
    <name type="scientific">bioreactor metagenome</name>
    <dbReference type="NCBI Taxonomy" id="1076179"/>
    <lineage>
        <taxon>unclassified sequences</taxon>
        <taxon>metagenomes</taxon>
        <taxon>ecological metagenomes</taxon>
    </lineage>
</organism>
<keyword evidence="1" id="KW-0812">Transmembrane</keyword>
<protein>
    <recommendedName>
        <fullName evidence="3">Selenocysteine protein</fullName>
    </recommendedName>
</protein>
<feature type="transmembrane region" description="Helical" evidence="1">
    <location>
        <begin position="291"/>
        <end position="310"/>
    </location>
</feature>
<dbReference type="NCBIfam" id="NF037962">
    <property type="entry name" value="arsenic_eff"/>
    <property type="match status" value="1"/>
</dbReference>
<gene>
    <name evidence="2" type="ORF">SDC9_56637</name>
</gene>
<accession>A0A644X3E0</accession>
<dbReference type="EMBL" id="VSSQ01001677">
    <property type="protein sequence ID" value="MPM10308.1"/>
    <property type="molecule type" value="Genomic_DNA"/>
</dbReference>
<evidence type="ECO:0008006" key="3">
    <source>
        <dbReference type="Google" id="ProtNLM"/>
    </source>
</evidence>